<dbReference type="RefSeq" id="WP_151534556.1">
    <property type="nucleotide sequence ID" value="NZ_WBOS01000003.1"/>
</dbReference>
<feature type="transmembrane region" description="Helical" evidence="1">
    <location>
        <begin position="6"/>
        <end position="24"/>
    </location>
</feature>
<reference evidence="2 3" key="1">
    <citation type="journal article" date="2016" name="Antonie Van Leeuwenhoek">
        <title>Bacillus depressus sp. nov., isolated from soil of a sunflower field.</title>
        <authorList>
            <person name="Wei X."/>
            <person name="Xin D."/>
            <person name="Xin Y."/>
            <person name="Zhang H."/>
            <person name="Wang T."/>
            <person name="Zhang J."/>
        </authorList>
    </citation>
    <scope>NUCLEOTIDE SEQUENCE [LARGE SCALE GENOMIC DNA]</scope>
    <source>
        <strain evidence="2 3">BZ1</strain>
    </source>
</reference>
<dbReference type="OrthoDB" id="2437417at2"/>
<protein>
    <submittedName>
        <fullName evidence="2">Uncharacterized protein</fullName>
    </submittedName>
</protein>
<accession>A0A6L3VBL7</accession>
<evidence type="ECO:0000313" key="2">
    <source>
        <dbReference type="EMBL" id="KAB2336603.1"/>
    </source>
</evidence>
<proteinExistence type="predicted"/>
<evidence type="ECO:0000313" key="3">
    <source>
        <dbReference type="Proteomes" id="UP000481030"/>
    </source>
</evidence>
<dbReference type="AlphaFoldDB" id="A0A6L3VBL7"/>
<evidence type="ECO:0000256" key="1">
    <source>
        <dbReference type="SAM" id="Phobius"/>
    </source>
</evidence>
<sequence>MGYSEIAAMLLVYSGLMTFFLVPFQNRVNSKDYQQNQGFFKEIFKGNLFNLVFHKKAILALILLGFTLLSIWLGYSGIEEHYNSHSGYPPISTNLKALYSICGVLVYTVVLLLFLGYVRTLKIVKSARQ</sequence>
<keyword evidence="3" id="KW-1185">Reference proteome</keyword>
<dbReference type="EMBL" id="WBOS01000003">
    <property type="protein sequence ID" value="KAB2336603.1"/>
    <property type="molecule type" value="Genomic_DNA"/>
</dbReference>
<organism evidence="2 3">
    <name type="scientific">Cytobacillus depressus</name>
    <dbReference type="NCBI Taxonomy" id="1602942"/>
    <lineage>
        <taxon>Bacteria</taxon>
        <taxon>Bacillati</taxon>
        <taxon>Bacillota</taxon>
        <taxon>Bacilli</taxon>
        <taxon>Bacillales</taxon>
        <taxon>Bacillaceae</taxon>
        <taxon>Cytobacillus</taxon>
    </lineage>
</organism>
<keyword evidence="1" id="KW-1133">Transmembrane helix</keyword>
<gene>
    <name evidence="2" type="ORF">F7731_09570</name>
</gene>
<keyword evidence="1" id="KW-0812">Transmembrane</keyword>
<feature type="transmembrane region" description="Helical" evidence="1">
    <location>
        <begin position="57"/>
        <end position="78"/>
    </location>
</feature>
<feature type="transmembrane region" description="Helical" evidence="1">
    <location>
        <begin position="98"/>
        <end position="118"/>
    </location>
</feature>
<dbReference type="Proteomes" id="UP000481030">
    <property type="component" value="Unassembled WGS sequence"/>
</dbReference>
<comment type="caution">
    <text evidence="2">The sequence shown here is derived from an EMBL/GenBank/DDBJ whole genome shotgun (WGS) entry which is preliminary data.</text>
</comment>
<keyword evidence="1" id="KW-0472">Membrane</keyword>
<name>A0A6L3VBL7_9BACI</name>